<dbReference type="GO" id="GO:0016491">
    <property type="term" value="F:oxidoreductase activity"/>
    <property type="evidence" value="ECO:0007669"/>
    <property type="project" value="InterPro"/>
</dbReference>
<evidence type="ECO:0000313" key="3">
    <source>
        <dbReference type="Proteomes" id="UP000254554"/>
    </source>
</evidence>
<dbReference type="InterPro" id="IPR020051">
    <property type="entry name" value="SagB-type_dehydrogenase"/>
</dbReference>
<dbReference type="InterPro" id="IPR052544">
    <property type="entry name" value="Bacteriocin_Proc_Enz"/>
</dbReference>
<dbReference type="GeneID" id="93293886"/>
<dbReference type="OrthoDB" id="3723182at2"/>
<dbReference type="Proteomes" id="UP000254554">
    <property type="component" value="Unassembled WGS sequence"/>
</dbReference>
<dbReference type="PANTHER" id="PTHR43745:SF2">
    <property type="entry name" value="NITROREDUCTASE MJ1384-RELATED"/>
    <property type="match status" value="1"/>
</dbReference>
<sequence length="247" mass="27047">MKFLHRHKILLLIIVALVFLYLIFRPNPLAKESRVPAQSQTENEIQLPNPLSASSTSIEEALRKRRSTREYKNQAITLQQVAQLLWAAQGVTSNQGFRTAPSAGALYPLEVYLIAKNVTTLSTGIYHYVPAKHRLQKLKDGDFSLQLAKAALGQNAVEAGAANLVITAVFSKMTAKYGDAGIRFALMEAGHAAQNIYLQTVSLNLATVSIGSFDTTQLKQILPVTHEEPLYILPIGGKETKAGNHSI</sequence>
<organism evidence="2 3">
    <name type="scientific">Fluoribacter dumoffii</name>
    <dbReference type="NCBI Taxonomy" id="463"/>
    <lineage>
        <taxon>Bacteria</taxon>
        <taxon>Pseudomonadati</taxon>
        <taxon>Pseudomonadota</taxon>
        <taxon>Gammaproteobacteria</taxon>
        <taxon>Legionellales</taxon>
        <taxon>Legionellaceae</taxon>
        <taxon>Fluoribacter</taxon>
    </lineage>
</organism>
<reference evidence="2 3" key="1">
    <citation type="submission" date="2018-06" db="EMBL/GenBank/DDBJ databases">
        <authorList>
            <consortium name="Pathogen Informatics"/>
            <person name="Doyle S."/>
        </authorList>
    </citation>
    <scope>NUCLEOTIDE SEQUENCE [LARGE SCALE GENOMIC DNA]</scope>
    <source>
        <strain evidence="2 3">NCTC11370</strain>
    </source>
</reference>
<name>A0A377GEY1_9GAMM</name>
<dbReference type="InterPro" id="IPR000415">
    <property type="entry name" value="Nitroreductase-like"/>
</dbReference>
<dbReference type="CDD" id="cd02142">
    <property type="entry name" value="McbC_SagB-like_oxidoreductase"/>
    <property type="match status" value="1"/>
</dbReference>
<dbReference type="RefSeq" id="WP_010655017.1">
    <property type="nucleotide sequence ID" value="NZ_JAPHOO010000002.1"/>
</dbReference>
<dbReference type="AlphaFoldDB" id="A0A377GEY1"/>
<proteinExistence type="predicted"/>
<dbReference type="SUPFAM" id="SSF55469">
    <property type="entry name" value="FMN-dependent nitroreductase-like"/>
    <property type="match status" value="1"/>
</dbReference>
<dbReference type="NCBIfam" id="TIGR03605">
    <property type="entry name" value="antibiot_sagB"/>
    <property type="match status" value="1"/>
</dbReference>
<dbReference type="PANTHER" id="PTHR43745">
    <property type="entry name" value="NITROREDUCTASE MJ1384-RELATED"/>
    <property type="match status" value="1"/>
</dbReference>
<dbReference type="InterPro" id="IPR029479">
    <property type="entry name" value="Nitroreductase"/>
</dbReference>
<keyword evidence="3" id="KW-1185">Reference proteome</keyword>
<dbReference type="STRING" id="1094715.GCA_000236165_02986"/>
<protein>
    <submittedName>
        <fullName evidence="2">SagB-type dehydrogenase domain</fullName>
    </submittedName>
</protein>
<gene>
    <name evidence="2" type="ORF">NCTC11370_03000</name>
</gene>
<evidence type="ECO:0000313" key="2">
    <source>
        <dbReference type="EMBL" id="STO22898.1"/>
    </source>
</evidence>
<accession>A0A377GEY1</accession>
<dbReference type="EMBL" id="UGGT01000001">
    <property type="protein sequence ID" value="STO22898.1"/>
    <property type="molecule type" value="Genomic_DNA"/>
</dbReference>
<evidence type="ECO:0000259" key="1">
    <source>
        <dbReference type="Pfam" id="PF00881"/>
    </source>
</evidence>
<feature type="domain" description="Nitroreductase" evidence="1">
    <location>
        <begin position="62"/>
        <end position="236"/>
    </location>
</feature>
<dbReference type="Gene3D" id="3.40.109.10">
    <property type="entry name" value="NADH Oxidase"/>
    <property type="match status" value="1"/>
</dbReference>
<dbReference type="Pfam" id="PF00881">
    <property type="entry name" value="Nitroreductase"/>
    <property type="match status" value="1"/>
</dbReference>